<feature type="domain" description="DUF4440" evidence="2">
    <location>
        <begin position="31"/>
        <end position="136"/>
    </location>
</feature>
<dbReference type="Gene3D" id="3.10.450.50">
    <property type="match status" value="1"/>
</dbReference>
<dbReference type="InterPro" id="IPR027843">
    <property type="entry name" value="DUF4440"/>
</dbReference>
<evidence type="ECO:0000313" key="4">
    <source>
        <dbReference type="Proteomes" id="UP000653056"/>
    </source>
</evidence>
<gene>
    <name evidence="3" type="ORF">GCM10007160_24010</name>
</gene>
<feature type="signal peptide" evidence="1">
    <location>
        <begin position="1"/>
        <end position="23"/>
    </location>
</feature>
<dbReference type="CDD" id="cd00531">
    <property type="entry name" value="NTF2_like"/>
    <property type="match status" value="1"/>
</dbReference>
<dbReference type="InterPro" id="IPR032710">
    <property type="entry name" value="NTF2-like_dom_sf"/>
</dbReference>
<comment type="caution">
    <text evidence="3">The sequence shown here is derived from an EMBL/GenBank/DDBJ whole genome shotgun (WGS) entry which is preliminary data.</text>
</comment>
<dbReference type="Proteomes" id="UP000653056">
    <property type="component" value="Unassembled WGS sequence"/>
</dbReference>
<feature type="chain" id="PRO_5047519382" description="DUF4440 domain-containing protein" evidence="1">
    <location>
        <begin position="24"/>
        <end position="146"/>
    </location>
</feature>
<name>A0ABQ2YW09_9GAMM</name>
<reference evidence="4" key="1">
    <citation type="journal article" date="2019" name="Int. J. Syst. Evol. Microbiol.">
        <title>The Global Catalogue of Microorganisms (GCM) 10K type strain sequencing project: providing services to taxonomists for standard genome sequencing and annotation.</title>
        <authorList>
            <consortium name="The Broad Institute Genomics Platform"/>
            <consortium name="The Broad Institute Genome Sequencing Center for Infectious Disease"/>
            <person name="Wu L."/>
            <person name="Ma J."/>
        </authorList>
    </citation>
    <scope>NUCLEOTIDE SEQUENCE [LARGE SCALE GENOMIC DNA]</scope>
    <source>
        <strain evidence="4">KCTC 22228</strain>
    </source>
</reference>
<sequence length="146" mass="15450">MTPLRVATLATCIALLMPIAVQAGSLEEDVSAAYAEWDAAFNESDAKSLATFYTEDTLFLPASHDIIKGPSGVEEFFAGLFANGVTGHKLELIEATSEGELVVSAAKWSAEGKDDAGAPATFSGIATHVFKKQDDGSLRLKVHTFN</sequence>
<accession>A0ABQ2YW09</accession>
<dbReference type="EMBL" id="BMXS01000011">
    <property type="protein sequence ID" value="GGX95605.1"/>
    <property type="molecule type" value="Genomic_DNA"/>
</dbReference>
<dbReference type="SUPFAM" id="SSF54427">
    <property type="entry name" value="NTF2-like"/>
    <property type="match status" value="1"/>
</dbReference>
<keyword evidence="4" id="KW-1185">Reference proteome</keyword>
<keyword evidence="1" id="KW-0732">Signal</keyword>
<dbReference type="Pfam" id="PF14534">
    <property type="entry name" value="DUF4440"/>
    <property type="match status" value="1"/>
</dbReference>
<dbReference type="RefSeq" id="WP_189469483.1">
    <property type="nucleotide sequence ID" value="NZ_BMXS01000011.1"/>
</dbReference>
<evidence type="ECO:0000256" key="1">
    <source>
        <dbReference type="SAM" id="SignalP"/>
    </source>
</evidence>
<proteinExistence type="predicted"/>
<organism evidence="3 4">
    <name type="scientific">Litchfieldella qijiaojingensis</name>
    <dbReference type="NCBI Taxonomy" id="980347"/>
    <lineage>
        <taxon>Bacteria</taxon>
        <taxon>Pseudomonadati</taxon>
        <taxon>Pseudomonadota</taxon>
        <taxon>Gammaproteobacteria</taxon>
        <taxon>Oceanospirillales</taxon>
        <taxon>Halomonadaceae</taxon>
        <taxon>Litchfieldella</taxon>
    </lineage>
</organism>
<evidence type="ECO:0000313" key="3">
    <source>
        <dbReference type="EMBL" id="GGX95605.1"/>
    </source>
</evidence>
<protein>
    <recommendedName>
        <fullName evidence="2">DUF4440 domain-containing protein</fullName>
    </recommendedName>
</protein>
<evidence type="ECO:0000259" key="2">
    <source>
        <dbReference type="Pfam" id="PF14534"/>
    </source>
</evidence>